<protein>
    <submittedName>
        <fullName evidence="2">Protein kinase domain-containing protein</fullName>
    </submittedName>
</protein>
<reference evidence="2" key="1">
    <citation type="submission" date="2022-11" db="UniProtKB">
        <authorList>
            <consortium name="WormBaseParasite"/>
        </authorList>
    </citation>
    <scope>IDENTIFICATION</scope>
</reference>
<evidence type="ECO:0000313" key="2">
    <source>
        <dbReference type="WBParaSite" id="ES5_v2.g23076.t1"/>
    </source>
</evidence>
<name>A0AC34G0V3_9BILA</name>
<accession>A0AC34G0V3</accession>
<dbReference type="WBParaSite" id="ES5_v2.g23076.t1">
    <property type="protein sequence ID" value="ES5_v2.g23076.t1"/>
    <property type="gene ID" value="ES5_v2.g23076"/>
</dbReference>
<sequence length="407" mass="46211">RPPPRMSEERKSLSRPGIKEVGINVALWDEIKKQCGGNGLTANTNKPLIGTKFHNFNVLAELGSGNSTVFAAEADGLLVAFKWTDNKDIDLEREYHISEECRSERLLNVFGYVLCNDYQFLTMQLSGQPLSKVILADGITIKEICCLMLKALYALRELHGLWLLHGDVKLNNFAMSLRKPGEVIIIDYGTTARIDKKTGICENGCLGTAIYAARDAMGKNLKKQHFKSDLEAWLYSLICAAKDGYLEWDAETDPDVILKAKQEAWKDRTKFLVGLPTHFSRIMDYVNKIQLRRPVGYNTFYALLNEIIDGNNSALIAPKEPFCYTAIPRDESEYTYYITQDKKIGIRKANICYNKKTKTQWSKNGKCVVFECRQEGRRTICIFVNAEMFFDKAKPGDIPPIVFIKEE</sequence>
<dbReference type="Proteomes" id="UP000887579">
    <property type="component" value="Unplaced"/>
</dbReference>
<organism evidence="1 2">
    <name type="scientific">Panagrolaimus sp. ES5</name>
    <dbReference type="NCBI Taxonomy" id="591445"/>
    <lineage>
        <taxon>Eukaryota</taxon>
        <taxon>Metazoa</taxon>
        <taxon>Ecdysozoa</taxon>
        <taxon>Nematoda</taxon>
        <taxon>Chromadorea</taxon>
        <taxon>Rhabditida</taxon>
        <taxon>Tylenchina</taxon>
        <taxon>Panagrolaimomorpha</taxon>
        <taxon>Panagrolaimoidea</taxon>
        <taxon>Panagrolaimidae</taxon>
        <taxon>Panagrolaimus</taxon>
    </lineage>
</organism>
<evidence type="ECO:0000313" key="1">
    <source>
        <dbReference type="Proteomes" id="UP000887579"/>
    </source>
</evidence>
<proteinExistence type="predicted"/>